<dbReference type="PROSITE" id="PS50011">
    <property type="entry name" value="PROTEIN_KINASE_DOM"/>
    <property type="match status" value="1"/>
</dbReference>
<protein>
    <recommendedName>
        <fullName evidence="1">Protein kinase domain-containing protein</fullName>
    </recommendedName>
</protein>
<gene>
    <name evidence="3" type="primary">20205752</name>
    <name evidence="2" type="ORF">HELRODRAFT_176192</name>
</gene>
<dbReference type="CTD" id="20205752"/>
<dbReference type="EMBL" id="AMQM01005568">
    <property type="status" value="NOT_ANNOTATED_CDS"/>
    <property type="molecule type" value="Genomic_DNA"/>
</dbReference>
<dbReference type="GO" id="GO:0007189">
    <property type="term" value="P:adenylate cyclase-activating G protein-coupled receptor signaling pathway"/>
    <property type="evidence" value="ECO:0000318"/>
    <property type="project" value="GO_Central"/>
</dbReference>
<name>T1FAA3_HELRO</name>
<dbReference type="InterPro" id="IPR000719">
    <property type="entry name" value="Prot_kinase_dom"/>
</dbReference>
<dbReference type="GeneID" id="20205752"/>
<dbReference type="Gene3D" id="3.30.200.20">
    <property type="entry name" value="Phosphorylase Kinase, domain 1"/>
    <property type="match status" value="1"/>
</dbReference>
<dbReference type="GO" id="GO:0005634">
    <property type="term" value="C:nucleus"/>
    <property type="evidence" value="ECO:0000318"/>
    <property type="project" value="GO_Central"/>
</dbReference>
<evidence type="ECO:0000313" key="4">
    <source>
        <dbReference type="Proteomes" id="UP000015101"/>
    </source>
</evidence>
<dbReference type="SUPFAM" id="SSF56112">
    <property type="entry name" value="Protein kinase-like (PK-like)"/>
    <property type="match status" value="1"/>
</dbReference>
<dbReference type="KEGG" id="hro:HELRODRAFT_176192"/>
<dbReference type="EMBL" id="KB096983">
    <property type="protein sequence ID" value="ESO00323.1"/>
    <property type="molecule type" value="Genomic_DNA"/>
</dbReference>
<reference evidence="4" key="1">
    <citation type="submission" date="2012-12" db="EMBL/GenBank/DDBJ databases">
        <authorList>
            <person name="Hellsten U."/>
            <person name="Grimwood J."/>
            <person name="Chapman J.A."/>
            <person name="Shapiro H."/>
            <person name="Aerts A."/>
            <person name="Otillar R.P."/>
            <person name="Terry A.Y."/>
            <person name="Boore J.L."/>
            <person name="Simakov O."/>
            <person name="Marletaz F."/>
            <person name="Cho S.-J."/>
            <person name="Edsinger-Gonzales E."/>
            <person name="Havlak P."/>
            <person name="Kuo D.-H."/>
            <person name="Larsson T."/>
            <person name="Lv J."/>
            <person name="Arendt D."/>
            <person name="Savage R."/>
            <person name="Osoegawa K."/>
            <person name="de Jong P."/>
            <person name="Lindberg D.R."/>
            <person name="Seaver E.C."/>
            <person name="Weisblat D.A."/>
            <person name="Putnam N.H."/>
            <person name="Grigoriev I.V."/>
            <person name="Rokhsar D.S."/>
        </authorList>
    </citation>
    <scope>NUCLEOTIDE SEQUENCE</scope>
</reference>
<evidence type="ECO:0000313" key="3">
    <source>
        <dbReference type="EnsemblMetazoa" id="HelroP176192"/>
    </source>
</evidence>
<dbReference type="InterPro" id="IPR011009">
    <property type="entry name" value="Kinase-like_dom_sf"/>
</dbReference>
<dbReference type="GO" id="GO:0005952">
    <property type="term" value="C:cAMP-dependent protein kinase complex"/>
    <property type="evidence" value="ECO:0000318"/>
    <property type="project" value="GO_Central"/>
</dbReference>
<accession>T1FAA3</accession>
<keyword evidence="4" id="KW-1185">Reference proteome</keyword>
<dbReference type="InParanoid" id="T1FAA3"/>
<organism evidence="3 4">
    <name type="scientific">Helobdella robusta</name>
    <name type="common">Californian leech</name>
    <dbReference type="NCBI Taxonomy" id="6412"/>
    <lineage>
        <taxon>Eukaryota</taxon>
        <taxon>Metazoa</taxon>
        <taxon>Spiralia</taxon>
        <taxon>Lophotrochozoa</taxon>
        <taxon>Annelida</taxon>
        <taxon>Clitellata</taxon>
        <taxon>Hirudinea</taxon>
        <taxon>Rhynchobdellida</taxon>
        <taxon>Glossiphoniidae</taxon>
        <taxon>Helobdella</taxon>
    </lineage>
</organism>
<evidence type="ECO:0000259" key="1">
    <source>
        <dbReference type="PROSITE" id="PS50011"/>
    </source>
</evidence>
<dbReference type="STRING" id="6412.T1FAA3"/>
<dbReference type="GO" id="GO:0005524">
    <property type="term" value="F:ATP binding"/>
    <property type="evidence" value="ECO:0007669"/>
    <property type="project" value="InterPro"/>
</dbReference>
<evidence type="ECO:0000313" key="2">
    <source>
        <dbReference type="EMBL" id="ESO00323.1"/>
    </source>
</evidence>
<dbReference type="eggNOG" id="KOG0616">
    <property type="taxonomic scope" value="Eukaryota"/>
</dbReference>
<dbReference type="HOGENOM" id="CLU_1205926_0_0_1"/>
<feature type="domain" description="Protein kinase" evidence="1">
    <location>
        <begin position="161"/>
        <end position="230"/>
    </location>
</feature>
<dbReference type="AlphaFoldDB" id="T1FAA3"/>
<dbReference type="GO" id="GO:0005829">
    <property type="term" value="C:cytosol"/>
    <property type="evidence" value="ECO:0000318"/>
    <property type="project" value="GO_Central"/>
</dbReference>
<sequence length="230" mass="26511">MSSQLIQRIFQAAEKAEFSLNIFVWLKNHQRPVLVNVSSNNSLRVLKASALKEQRVVCSTFESDVVESIFFIASIRNRCLCFEVVEKGRASQKIKKERNALSKKHRFKKMEILIVLRCSSLCRYIGGRLLLSGWPKARTLLNFFNPDLSTSIMNTACLEDFDRIKTIGTGSFGRVMLVQKIDDETYHAMKILDKQKKKNMANPNINIHMGQVISERKEYEKTPQRLLVKI</sequence>
<reference evidence="3" key="3">
    <citation type="submission" date="2015-06" db="UniProtKB">
        <authorList>
            <consortium name="EnsemblMetazoa"/>
        </authorList>
    </citation>
    <scope>IDENTIFICATION</scope>
</reference>
<dbReference type="GO" id="GO:0004691">
    <property type="term" value="F:cAMP-dependent protein kinase activity"/>
    <property type="evidence" value="ECO:0000318"/>
    <property type="project" value="GO_Central"/>
</dbReference>
<dbReference type="Proteomes" id="UP000015101">
    <property type="component" value="Unassembled WGS sequence"/>
</dbReference>
<reference evidence="2 4" key="2">
    <citation type="journal article" date="2013" name="Nature">
        <title>Insights into bilaterian evolution from three spiralian genomes.</title>
        <authorList>
            <person name="Simakov O."/>
            <person name="Marletaz F."/>
            <person name="Cho S.J."/>
            <person name="Edsinger-Gonzales E."/>
            <person name="Havlak P."/>
            <person name="Hellsten U."/>
            <person name="Kuo D.H."/>
            <person name="Larsson T."/>
            <person name="Lv J."/>
            <person name="Arendt D."/>
            <person name="Savage R."/>
            <person name="Osoegawa K."/>
            <person name="de Jong P."/>
            <person name="Grimwood J."/>
            <person name="Chapman J.A."/>
            <person name="Shapiro H."/>
            <person name="Aerts A."/>
            <person name="Otillar R.P."/>
            <person name="Terry A.Y."/>
            <person name="Boore J.L."/>
            <person name="Grigoriev I.V."/>
            <person name="Lindberg D.R."/>
            <person name="Seaver E.C."/>
            <person name="Weisblat D.A."/>
            <person name="Putnam N.H."/>
            <person name="Rokhsar D.S."/>
        </authorList>
    </citation>
    <scope>NUCLEOTIDE SEQUENCE</scope>
</reference>
<dbReference type="RefSeq" id="XP_009021757.1">
    <property type="nucleotide sequence ID" value="XM_009023509.1"/>
</dbReference>
<dbReference type="EnsemblMetazoa" id="HelroT176192">
    <property type="protein sequence ID" value="HelroP176192"/>
    <property type="gene ID" value="HelroG176192"/>
</dbReference>
<proteinExistence type="predicted"/>